<proteinExistence type="predicted"/>
<organism evidence="1 2">
    <name type="scientific">Elysia crispata</name>
    <name type="common">lettuce slug</name>
    <dbReference type="NCBI Taxonomy" id="231223"/>
    <lineage>
        <taxon>Eukaryota</taxon>
        <taxon>Metazoa</taxon>
        <taxon>Spiralia</taxon>
        <taxon>Lophotrochozoa</taxon>
        <taxon>Mollusca</taxon>
        <taxon>Gastropoda</taxon>
        <taxon>Heterobranchia</taxon>
        <taxon>Euthyneura</taxon>
        <taxon>Panpulmonata</taxon>
        <taxon>Sacoglossa</taxon>
        <taxon>Placobranchoidea</taxon>
        <taxon>Plakobranchidae</taxon>
        <taxon>Elysia</taxon>
    </lineage>
</organism>
<reference evidence="1" key="1">
    <citation type="journal article" date="2023" name="G3 (Bethesda)">
        <title>A reference genome for the long-term kleptoplast-retaining sea slug Elysia crispata morphotype clarki.</title>
        <authorList>
            <person name="Eastman K.E."/>
            <person name="Pendleton A.L."/>
            <person name="Shaikh M.A."/>
            <person name="Suttiyut T."/>
            <person name="Ogas R."/>
            <person name="Tomko P."/>
            <person name="Gavelis G."/>
            <person name="Widhalm J.R."/>
            <person name="Wisecaver J.H."/>
        </authorList>
    </citation>
    <scope>NUCLEOTIDE SEQUENCE</scope>
    <source>
        <strain evidence="1">ECLA1</strain>
    </source>
</reference>
<sequence>MPIQFPEEFLTVSIVHGVTVGTHQLSAYSGARPVTASTACTSGHTTGESGKARNAQFRNHYVETLVLTSLRKTTIYVDRNESTGVGIENRQGSYTISAAQDCLQHLYDLVTGALTYPVPVRPVRAATLSSAATVMSPIHLVMLQNLAQRKGLVSLASLAFNTWNC</sequence>
<gene>
    <name evidence="1" type="ORF">RRG08_018301</name>
</gene>
<comment type="caution">
    <text evidence="1">The sequence shown here is derived from an EMBL/GenBank/DDBJ whole genome shotgun (WGS) entry which is preliminary data.</text>
</comment>
<name>A0AAE0YJG0_9GAST</name>
<dbReference type="EMBL" id="JAWDGP010006049">
    <property type="protein sequence ID" value="KAK3748095.1"/>
    <property type="molecule type" value="Genomic_DNA"/>
</dbReference>
<protein>
    <submittedName>
        <fullName evidence="1">Uncharacterized protein</fullName>
    </submittedName>
</protein>
<evidence type="ECO:0000313" key="2">
    <source>
        <dbReference type="Proteomes" id="UP001283361"/>
    </source>
</evidence>
<keyword evidence="2" id="KW-1185">Reference proteome</keyword>
<dbReference type="Proteomes" id="UP001283361">
    <property type="component" value="Unassembled WGS sequence"/>
</dbReference>
<accession>A0AAE0YJG0</accession>
<evidence type="ECO:0000313" key="1">
    <source>
        <dbReference type="EMBL" id="KAK3748095.1"/>
    </source>
</evidence>
<dbReference type="AlphaFoldDB" id="A0AAE0YJG0"/>